<feature type="transmembrane region" description="Helical" evidence="1">
    <location>
        <begin position="23"/>
        <end position="43"/>
    </location>
</feature>
<dbReference type="Proteomes" id="UP000752012">
    <property type="component" value="Unassembled WGS sequence"/>
</dbReference>
<name>A0A969PS45_9BACI</name>
<dbReference type="InterPro" id="IPR007404">
    <property type="entry name" value="YdjM-like"/>
</dbReference>
<proteinExistence type="predicted"/>
<feature type="transmembrane region" description="Helical" evidence="1">
    <location>
        <begin position="131"/>
        <end position="154"/>
    </location>
</feature>
<evidence type="ECO:0000256" key="1">
    <source>
        <dbReference type="SAM" id="Phobius"/>
    </source>
</evidence>
<dbReference type="GO" id="GO:0016787">
    <property type="term" value="F:hydrolase activity"/>
    <property type="evidence" value="ECO:0007669"/>
    <property type="project" value="UniProtKB-KW"/>
</dbReference>
<comment type="caution">
    <text evidence="2">The sequence shown here is derived from an EMBL/GenBank/DDBJ whole genome shotgun (WGS) entry which is preliminary data.</text>
</comment>
<organism evidence="2 3">
    <name type="scientific">Alkalicoccus luteus</name>
    <dbReference type="NCBI Taxonomy" id="1237094"/>
    <lineage>
        <taxon>Bacteria</taxon>
        <taxon>Bacillati</taxon>
        <taxon>Bacillota</taxon>
        <taxon>Bacilli</taxon>
        <taxon>Bacillales</taxon>
        <taxon>Bacillaceae</taxon>
        <taxon>Alkalicoccus</taxon>
    </lineage>
</organism>
<keyword evidence="2" id="KW-0378">Hydrolase</keyword>
<dbReference type="EMBL" id="JAATHJ010000023">
    <property type="protein sequence ID" value="NJP38520.1"/>
    <property type="molecule type" value="Genomic_DNA"/>
</dbReference>
<evidence type="ECO:0000313" key="2">
    <source>
        <dbReference type="EMBL" id="NJP38520.1"/>
    </source>
</evidence>
<protein>
    <submittedName>
        <fullName evidence="2">Metal-dependent hydrolase</fullName>
    </submittedName>
</protein>
<dbReference type="AlphaFoldDB" id="A0A969PS45"/>
<dbReference type="Pfam" id="PF04307">
    <property type="entry name" value="YdjM"/>
    <property type="match status" value="1"/>
</dbReference>
<dbReference type="PIRSF" id="PIRSF030780">
    <property type="entry name" value="Md_memb_hyd_prd"/>
    <property type="match status" value="1"/>
</dbReference>
<feature type="transmembrane region" description="Helical" evidence="1">
    <location>
        <begin position="93"/>
        <end position="111"/>
    </location>
</feature>
<dbReference type="PANTHER" id="PTHR35531">
    <property type="entry name" value="INNER MEMBRANE PROTEIN YBCI-RELATED"/>
    <property type="match status" value="1"/>
</dbReference>
<dbReference type="PANTHER" id="PTHR35531:SF1">
    <property type="entry name" value="INNER MEMBRANE PROTEIN YBCI-RELATED"/>
    <property type="match status" value="1"/>
</dbReference>
<keyword evidence="1" id="KW-0472">Membrane</keyword>
<keyword evidence="3" id="KW-1185">Reference proteome</keyword>
<feature type="transmembrane region" description="Helical" evidence="1">
    <location>
        <begin position="63"/>
        <end position="87"/>
    </location>
</feature>
<evidence type="ECO:0000313" key="3">
    <source>
        <dbReference type="Proteomes" id="UP000752012"/>
    </source>
</evidence>
<dbReference type="InterPro" id="IPR016956">
    <property type="entry name" value="YdjM"/>
</dbReference>
<keyword evidence="1" id="KW-1133">Transmembrane helix</keyword>
<accession>A0A969PS45</accession>
<sequence>MRYYTHISTACAAALAVDHYTTFSFAGTAPVFTAAGLMLGAVFPDIDETTSWIGRRSRGLAFWVKLIFGHRGLTHSGLAAVIALLALLRFDHAFIDAFCFGFLAHLAGDLFSRSGIPLFYPFTKKRTSFPLYRTGSWIEMLLFAASLVYIAYFLF</sequence>
<dbReference type="RefSeq" id="WP_168008075.1">
    <property type="nucleotide sequence ID" value="NZ_JAATHJ010000023.1"/>
</dbReference>
<keyword evidence="1" id="KW-0812">Transmembrane</keyword>
<gene>
    <name evidence="2" type="ORF">HCN83_13060</name>
</gene>
<reference evidence="2 3" key="1">
    <citation type="submission" date="2020-03" db="EMBL/GenBank/DDBJ databases">
        <title>Assessment of the enzymatic potential of alkaline-tolerant lipase obtained from Bacillus luteus H11 (technogenic soil) for the bioremediation of saline soils contaminated with petroleum substances.</title>
        <authorList>
            <person name="Kalwasinska A."/>
        </authorList>
    </citation>
    <scope>NUCLEOTIDE SEQUENCE [LARGE SCALE GENOMIC DNA]</scope>
    <source>
        <strain evidence="2 3">H11</strain>
    </source>
</reference>